<name>A6UMT2_SINMW</name>
<accession>A6UMT2</accession>
<keyword evidence="1" id="KW-0472">Membrane</keyword>
<dbReference type="KEGG" id="smd:Smed_6376"/>
<proteinExistence type="predicted"/>
<dbReference type="HOGENOM" id="CLU_2304157_0_0_5"/>
<keyword evidence="1" id="KW-1133">Transmembrane helix</keyword>
<feature type="transmembrane region" description="Helical" evidence="1">
    <location>
        <begin position="20"/>
        <end position="40"/>
    </location>
</feature>
<protein>
    <submittedName>
        <fullName evidence="2">Uncharacterized protein</fullName>
    </submittedName>
</protein>
<organism evidence="2 3">
    <name type="scientific">Sinorhizobium medicae (strain WSM419)</name>
    <name type="common">Ensifer medicae</name>
    <dbReference type="NCBI Taxonomy" id="366394"/>
    <lineage>
        <taxon>Bacteria</taxon>
        <taxon>Pseudomonadati</taxon>
        <taxon>Pseudomonadota</taxon>
        <taxon>Alphaproteobacteria</taxon>
        <taxon>Hyphomicrobiales</taxon>
        <taxon>Rhizobiaceae</taxon>
        <taxon>Sinorhizobium/Ensifer group</taxon>
        <taxon>Sinorhizobium</taxon>
    </lineage>
</organism>
<dbReference type="EMBL" id="CP000741">
    <property type="protein sequence ID" value="ABR64962.1"/>
    <property type="molecule type" value="Genomic_DNA"/>
</dbReference>
<evidence type="ECO:0000313" key="3">
    <source>
        <dbReference type="Proteomes" id="UP000001108"/>
    </source>
</evidence>
<evidence type="ECO:0000256" key="1">
    <source>
        <dbReference type="SAM" id="Phobius"/>
    </source>
</evidence>
<dbReference type="Proteomes" id="UP000001108">
    <property type="component" value="Plasmid pSMED03"/>
</dbReference>
<keyword evidence="1" id="KW-0812">Transmembrane</keyword>
<geneLocation type="plasmid" evidence="2 3">
    <name>pSMED03</name>
</geneLocation>
<gene>
    <name evidence="2" type="ordered locus">Smed_6376</name>
</gene>
<keyword evidence="2" id="KW-0614">Plasmid</keyword>
<sequence>MLLRNWEETAMCINYMHGDRFLIIWEAFFVQCSYAMLLLLQSGSSHKQTAADRFIDNVDCGRDSAGLRVSAVGIVPIICREWRNLTECVRSNFLGVHRLE</sequence>
<dbReference type="AlphaFoldDB" id="A6UMT2"/>
<evidence type="ECO:0000313" key="2">
    <source>
        <dbReference type="EMBL" id="ABR64962.1"/>
    </source>
</evidence>
<reference evidence="2 3" key="2">
    <citation type="journal article" date="2010" name="Stand. Genomic Sci.">
        <title>Complete genome sequence of the Medicago microsymbiont Ensifer (Sinorhizobium) medicae strain WSM419.</title>
        <authorList>
            <person name="Reeve W."/>
            <person name="Chain P."/>
            <person name="O'Hara G."/>
            <person name="Ardley J."/>
            <person name="Nandesena K."/>
            <person name="Brau L."/>
            <person name="Tiwari R."/>
            <person name="Malfatti S."/>
            <person name="Kiss H."/>
            <person name="Lapidus A."/>
            <person name="Copeland A."/>
            <person name="Nolan M."/>
            <person name="Land M."/>
            <person name="Hauser L."/>
            <person name="Chang Y.J."/>
            <person name="Ivanova N."/>
            <person name="Mavromatis K."/>
            <person name="Markowitz V."/>
            <person name="Kyrpides N."/>
            <person name="Gollagher M."/>
            <person name="Yates R."/>
            <person name="Dilworth M."/>
            <person name="Howieson J."/>
        </authorList>
    </citation>
    <scope>NUCLEOTIDE SEQUENCE [LARGE SCALE GENOMIC DNA]</scope>
    <source>
        <strain evidence="2 3">WSM419</strain>
        <plasmid evidence="3">Plasmid pSMED03</plasmid>
    </source>
</reference>
<reference evidence="3" key="1">
    <citation type="submission" date="2007-06" db="EMBL/GenBank/DDBJ databases">
        <title>Complete sequence of Sinorhizobium medicae WSM419 plasmid pSMED03.</title>
        <authorList>
            <consortium name="US DOE Joint Genome Institute"/>
            <person name="Copeland A."/>
            <person name="Lucas S."/>
            <person name="Lapidus A."/>
            <person name="Barry K."/>
            <person name="Glavina del Rio T."/>
            <person name="Dalin E."/>
            <person name="Tice H."/>
            <person name="Pitluck S."/>
            <person name="Chain P."/>
            <person name="Malfatti S."/>
            <person name="Shin M."/>
            <person name="Vergez L."/>
            <person name="Schmutz J."/>
            <person name="Larimer F."/>
            <person name="Land M."/>
            <person name="Hauser L."/>
            <person name="Kyrpides N."/>
            <person name="Mikhailova N."/>
            <person name="Reeve W.G."/>
            <person name="Richardson P."/>
        </authorList>
    </citation>
    <scope>NUCLEOTIDE SEQUENCE [LARGE SCALE GENOMIC DNA]</scope>
    <source>
        <strain evidence="3">WSM419</strain>
        <plasmid evidence="3">Plasmid pSMED03</plasmid>
    </source>
</reference>